<gene>
    <name evidence="4" type="primary">ppm1h</name>
</gene>
<feature type="region of interest" description="Disordered" evidence="1">
    <location>
        <begin position="188"/>
        <end position="227"/>
    </location>
</feature>
<dbReference type="SMART" id="SM00332">
    <property type="entry name" value="PP2Cc"/>
    <property type="match status" value="1"/>
</dbReference>
<dbReference type="Gene3D" id="3.60.40.10">
    <property type="entry name" value="PPM-type phosphatase domain"/>
    <property type="match status" value="1"/>
</dbReference>
<dbReference type="KEGG" id="char:105913407"/>
<dbReference type="PROSITE" id="PS51746">
    <property type="entry name" value="PPM_2"/>
    <property type="match status" value="1"/>
</dbReference>
<feature type="domain" description="PPM-type phosphatase" evidence="2">
    <location>
        <begin position="114"/>
        <end position="506"/>
    </location>
</feature>
<evidence type="ECO:0000256" key="1">
    <source>
        <dbReference type="SAM" id="MobiDB-lite"/>
    </source>
</evidence>
<dbReference type="CTD" id="57460"/>
<evidence type="ECO:0000313" key="4">
    <source>
        <dbReference type="RefSeq" id="XP_012697922.1"/>
    </source>
</evidence>
<dbReference type="GO" id="GO:0004741">
    <property type="term" value="F:[pyruvate dehydrogenase (acetyl-transferring)]-phosphatase activity"/>
    <property type="evidence" value="ECO:0007669"/>
    <property type="project" value="TreeGrafter"/>
</dbReference>
<dbReference type="InterPro" id="IPR001932">
    <property type="entry name" value="PPM-type_phosphatase-like_dom"/>
</dbReference>
<name>A0A6P3WFV7_CLUHA</name>
<dbReference type="Proteomes" id="UP000515152">
    <property type="component" value="Chromosome 3"/>
</dbReference>
<dbReference type="AlphaFoldDB" id="A0A6P3WFV7"/>
<feature type="compositionally biased region" description="Low complexity" evidence="1">
    <location>
        <begin position="201"/>
        <end position="227"/>
    </location>
</feature>
<dbReference type="SUPFAM" id="SSF81606">
    <property type="entry name" value="PP2C-like"/>
    <property type="match status" value="1"/>
</dbReference>
<proteinExistence type="predicted"/>
<dbReference type="OrthoDB" id="10264738at2759"/>
<dbReference type="GeneID" id="105913407"/>
<keyword evidence="3" id="KW-1185">Reference proteome</keyword>
<evidence type="ECO:0000259" key="2">
    <source>
        <dbReference type="PROSITE" id="PS51746"/>
    </source>
</evidence>
<evidence type="ECO:0000313" key="3">
    <source>
        <dbReference type="Proteomes" id="UP000515152"/>
    </source>
</evidence>
<dbReference type="RefSeq" id="XP_012697922.1">
    <property type="nucleotide sequence ID" value="XM_012842468.3"/>
</dbReference>
<dbReference type="PANTHER" id="PTHR13832">
    <property type="entry name" value="PROTEIN PHOSPHATASE 2C"/>
    <property type="match status" value="1"/>
</dbReference>
<sequence length="513" mass="56652">MFTRMKSAMANIVGGIMAGGTNGDHLGSSDLPLKFPYMRPEFLGLSLDEIECSADHIARPILILKETNRLPWSTGYAEVINAGKSALNEDQACCEVLALKRRPAPSTPSRTPTASRRSSLPNGEGLGLRENADAEGLVLHYWGMFDGHAGSGAAVVASRLLHHRILEHLQEVLEILRNSAILPPTCLGEEPRDHHLSPGGSQRALTRAASLRASAGAPSSPSSPAPRFYTEKKVQHESLVIGAIENAFKEMDAQIEREKAVYCISGGCTAVAVVYFLGKLYVANAGDSRAIIVRNGEIIPMSTEFTPESERQRLQFLGFMQPHLLGNEFTHLEFPRRVQRKEVGKRMLYRDFTMNGWAYKTIEDDDLKFPLIYGEGKKARVMATIGVTRGLGDHDLKVHDSNIYIKPFLSCCPEVKVYPLTQFEHGTDDVLILATDGLWDVLSNEDVAEAVTCFLGNCDPDDQNRYTMAAQDLVMRARGVLRDRGWRIANDRLGSGDDISVYIIPLLYGNRQI</sequence>
<dbReference type="PANTHER" id="PTHR13832:SF838">
    <property type="entry name" value="PROTEIN PHOSPHATASE 1H"/>
    <property type="match status" value="1"/>
</dbReference>
<feature type="compositionally biased region" description="Low complexity" evidence="1">
    <location>
        <begin position="107"/>
        <end position="119"/>
    </location>
</feature>
<organism evidence="3 4">
    <name type="scientific">Clupea harengus</name>
    <name type="common">Atlantic herring</name>
    <dbReference type="NCBI Taxonomy" id="7950"/>
    <lineage>
        <taxon>Eukaryota</taxon>
        <taxon>Metazoa</taxon>
        <taxon>Chordata</taxon>
        <taxon>Craniata</taxon>
        <taxon>Vertebrata</taxon>
        <taxon>Euteleostomi</taxon>
        <taxon>Actinopterygii</taxon>
        <taxon>Neopterygii</taxon>
        <taxon>Teleostei</taxon>
        <taxon>Clupei</taxon>
        <taxon>Clupeiformes</taxon>
        <taxon>Clupeoidei</taxon>
        <taxon>Clupeidae</taxon>
        <taxon>Clupea</taxon>
    </lineage>
</organism>
<dbReference type="GO" id="GO:0005739">
    <property type="term" value="C:mitochondrion"/>
    <property type="evidence" value="ECO:0007669"/>
    <property type="project" value="TreeGrafter"/>
</dbReference>
<accession>A0A6P3WFV7</accession>
<dbReference type="CDD" id="cd00143">
    <property type="entry name" value="PP2Cc"/>
    <property type="match status" value="1"/>
</dbReference>
<feature type="region of interest" description="Disordered" evidence="1">
    <location>
        <begin position="101"/>
        <end position="127"/>
    </location>
</feature>
<reference evidence="4" key="1">
    <citation type="submission" date="2025-08" db="UniProtKB">
        <authorList>
            <consortium name="RefSeq"/>
        </authorList>
    </citation>
    <scope>IDENTIFICATION</scope>
</reference>
<dbReference type="Pfam" id="PF00481">
    <property type="entry name" value="PP2C"/>
    <property type="match status" value="2"/>
</dbReference>
<protein>
    <submittedName>
        <fullName evidence="4">Protein phosphatase 1H</fullName>
    </submittedName>
</protein>
<dbReference type="InterPro" id="IPR036457">
    <property type="entry name" value="PPM-type-like_dom_sf"/>
</dbReference>
<dbReference type="InterPro" id="IPR015655">
    <property type="entry name" value="PP2C"/>
</dbReference>